<dbReference type="STRING" id="3988.B9S493"/>
<evidence type="ECO:0000313" key="2">
    <source>
        <dbReference type="Proteomes" id="UP000008311"/>
    </source>
</evidence>
<dbReference type="eggNOG" id="ENOG502S1J2">
    <property type="taxonomic scope" value="Eukaryota"/>
</dbReference>
<evidence type="ECO:0008006" key="3">
    <source>
        <dbReference type="Google" id="ProtNLM"/>
    </source>
</evidence>
<dbReference type="InParanoid" id="B9S493"/>
<reference evidence="2" key="1">
    <citation type="journal article" date="2010" name="Nat. Biotechnol.">
        <title>Draft genome sequence of the oilseed species Ricinus communis.</title>
        <authorList>
            <person name="Chan A.P."/>
            <person name="Crabtree J."/>
            <person name="Zhao Q."/>
            <person name="Lorenzi H."/>
            <person name="Orvis J."/>
            <person name="Puiu D."/>
            <person name="Melake-Berhan A."/>
            <person name="Jones K.M."/>
            <person name="Redman J."/>
            <person name="Chen G."/>
            <person name="Cahoon E.B."/>
            <person name="Gedil M."/>
            <person name="Stanke M."/>
            <person name="Haas B.J."/>
            <person name="Wortman J.R."/>
            <person name="Fraser-Liggett C.M."/>
            <person name="Ravel J."/>
            <person name="Rabinowicz P.D."/>
        </authorList>
    </citation>
    <scope>NUCLEOTIDE SEQUENCE [LARGE SCALE GENOMIC DNA]</scope>
    <source>
        <strain evidence="2">cv. Hale</strain>
    </source>
</reference>
<dbReference type="Proteomes" id="UP000008311">
    <property type="component" value="Unassembled WGS sequence"/>
</dbReference>
<keyword evidence="2" id="KW-1185">Reference proteome</keyword>
<accession>B9S493</accession>
<sequence length="113" mass="13300">MGVMSHRSALNPNAPLFVPLAYRTVEDFSDQWWSLVHSSPWFRDYWLQERFQDPQSDALMNDPYDLALPDDLDSFFLDDLIGDTRVNPEDEEEKGKELVSIRGMKWQKGRSYK</sequence>
<protein>
    <recommendedName>
        <fullName evidence="3">Ataxin-2 C-terminal domain-containing protein</fullName>
    </recommendedName>
</protein>
<dbReference type="EMBL" id="EQ973864">
    <property type="protein sequence ID" value="EEF41521.1"/>
    <property type="molecule type" value="Genomic_DNA"/>
</dbReference>
<organism evidence="1 2">
    <name type="scientific">Ricinus communis</name>
    <name type="common">Castor bean</name>
    <dbReference type="NCBI Taxonomy" id="3988"/>
    <lineage>
        <taxon>Eukaryota</taxon>
        <taxon>Viridiplantae</taxon>
        <taxon>Streptophyta</taxon>
        <taxon>Embryophyta</taxon>
        <taxon>Tracheophyta</taxon>
        <taxon>Spermatophyta</taxon>
        <taxon>Magnoliopsida</taxon>
        <taxon>eudicotyledons</taxon>
        <taxon>Gunneridae</taxon>
        <taxon>Pentapetalae</taxon>
        <taxon>rosids</taxon>
        <taxon>fabids</taxon>
        <taxon>Malpighiales</taxon>
        <taxon>Euphorbiaceae</taxon>
        <taxon>Acalyphoideae</taxon>
        <taxon>Acalypheae</taxon>
        <taxon>Ricinus</taxon>
    </lineage>
</organism>
<dbReference type="PANTHER" id="PTHR33790:SF1">
    <property type="entry name" value="PROTEIN EARLY RESPONSIVE TO DEHYDRATION 15"/>
    <property type="match status" value="1"/>
</dbReference>
<name>B9S493_RICCO</name>
<gene>
    <name evidence="1" type="ORF">RCOM_0688210</name>
</gene>
<evidence type="ECO:0000313" key="1">
    <source>
        <dbReference type="EMBL" id="EEF41521.1"/>
    </source>
</evidence>
<dbReference type="PANTHER" id="PTHR33790">
    <property type="entry name" value="OS05G0344200 PROTEIN"/>
    <property type="match status" value="1"/>
</dbReference>
<proteinExistence type="predicted"/>
<dbReference type="AlphaFoldDB" id="B9S493"/>
<dbReference type="InterPro" id="IPR040414">
    <property type="entry name" value="CID1/CID2"/>
</dbReference>